<feature type="domain" description="Peptidase M61 catalytic" evidence="1">
    <location>
        <begin position="307"/>
        <end position="413"/>
    </location>
</feature>
<dbReference type="Gene3D" id="2.60.40.3650">
    <property type="match status" value="1"/>
</dbReference>
<evidence type="ECO:0000259" key="1">
    <source>
        <dbReference type="Pfam" id="PF05299"/>
    </source>
</evidence>
<name>A0A2S1LP24_9FLAO</name>
<accession>A0A2S1LP24</accession>
<feature type="domain" description="Peptidase M61 N-terminal" evidence="2">
    <location>
        <begin position="35"/>
        <end position="209"/>
    </location>
</feature>
<dbReference type="SUPFAM" id="SSF55486">
    <property type="entry name" value="Metalloproteases ('zincins'), catalytic domain"/>
    <property type="match status" value="1"/>
</dbReference>
<dbReference type="AlphaFoldDB" id="A0A2S1LP24"/>
<dbReference type="Proteomes" id="UP000244677">
    <property type="component" value="Chromosome"/>
</dbReference>
<evidence type="ECO:0000313" key="3">
    <source>
        <dbReference type="EMBL" id="AWG25421.1"/>
    </source>
</evidence>
<dbReference type="EMBL" id="CP020919">
    <property type="protein sequence ID" value="AWG25421.1"/>
    <property type="molecule type" value="Genomic_DNA"/>
</dbReference>
<dbReference type="Gene3D" id="2.30.42.10">
    <property type="match status" value="1"/>
</dbReference>
<dbReference type="Gene3D" id="1.10.390.10">
    <property type="entry name" value="Neutral Protease Domain 2"/>
    <property type="match status" value="1"/>
</dbReference>
<dbReference type="OrthoDB" id="9778516at2"/>
<dbReference type="Pfam" id="PF05299">
    <property type="entry name" value="Peptidase_M61"/>
    <property type="match status" value="1"/>
</dbReference>
<dbReference type="Pfam" id="PF17899">
    <property type="entry name" value="Peptidase_M61_N"/>
    <property type="match status" value="1"/>
</dbReference>
<organism evidence="3 4">
    <name type="scientific">Flavobacterium kingsejongi</name>
    <dbReference type="NCBI Taxonomy" id="1678728"/>
    <lineage>
        <taxon>Bacteria</taxon>
        <taxon>Pseudomonadati</taxon>
        <taxon>Bacteroidota</taxon>
        <taxon>Flavobacteriia</taxon>
        <taxon>Flavobacteriales</taxon>
        <taxon>Flavobacteriaceae</taxon>
        <taxon>Flavobacterium</taxon>
    </lineage>
</organism>
<sequence length="615" mass="68854">MKKILYTAALLSMLWSCKPGQQTTSGTSKSDEVQVTLDLQNVKDDKVAVTVITPKFTTEQATYHLPKIVPGTYSEDDYGRFIDDLKAYDAKGNLLTVTKGDVNTWTVSNAKALTKITYLVNDTYDIETTHEIFSPAGTNISPDNYMINTHGFIGYFDTKTETPYQLTVLHPTTLWGATSMTDTDASTTSDVFTTARYAELVENPIMYAKPDYTTFTVEGMDILISVYSPNGLITAESITPEMKTMITAQKRFLGKFNATKKYSVLIYLSDMEKSDAHGFGALEHPTATTVVMPEAMPKDQLVESLKDIVSHEFFHIVTPLSIHSKEIQYFDYNNPKMSEHLWMYEGITEYFANLFQVNQGLITEDDFYHRMAEKIVNSKRYDDTMPFTKMSRDVLKKPYKDAYANVYEKGALIAMCLDIQIRESSNGQRGILDLMQKLSKEYGNSKPFNDSELFAKVTELTYPEVGAFLDKYVAGNTPIPYATYFAKMGVSEATTKVPENVFLKDGSPFITINPDTKEILFVPGAPLNEFFTTLGAKGGDILASFNGTSYNQDTIYEMIMSSENLKQNDPVTVTVKRNGKEIVLKGKAKLSMVDSKGLQATDNAKTALRESWLKG</sequence>
<dbReference type="InterPro" id="IPR007963">
    <property type="entry name" value="Peptidase_M61_catalytic"/>
</dbReference>
<dbReference type="RefSeq" id="WP_108737015.1">
    <property type="nucleotide sequence ID" value="NZ_CP020919.1"/>
</dbReference>
<dbReference type="InterPro" id="IPR040756">
    <property type="entry name" value="Peptidase_M61_N"/>
</dbReference>
<gene>
    <name evidence="3" type="ORF">FK004_09330</name>
</gene>
<dbReference type="SUPFAM" id="SSF50156">
    <property type="entry name" value="PDZ domain-like"/>
    <property type="match status" value="1"/>
</dbReference>
<dbReference type="InterPro" id="IPR027268">
    <property type="entry name" value="Peptidase_M4/M1_CTD_sf"/>
</dbReference>
<dbReference type="InterPro" id="IPR036034">
    <property type="entry name" value="PDZ_sf"/>
</dbReference>
<evidence type="ECO:0000313" key="4">
    <source>
        <dbReference type="Proteomes" id="UP000244677"/>
    </source>
</evidence>
<keyword evidence="4" id="KW-1185">Reference proteome</keyword>
<protein>
    <submittedName>
        <fullName evidence="3">Peptidase M61</fullName>
    </submittedName>
</protein>
<dbReference type="KEGG" id="fki:FK004_09330"/>
<reference evidence="3 4" key="1">
    <citation type="submission" date="2017-04" db="EMBL/GenBank/DDBJ databases">
        <title>Complete genome sequence of Flavobacterium kingsejong AJ004.</title>
        <authorList>
            <person name="Lee P.C."/>
        </authorList>
    </citation>
    <scope>NUCLEOTIDE SEQUENCE [LARGE SCALE GENOMIC DNA]</scope>
    <source>
        <strain evidence="3 4">AJ004</strain>
    </source>
</reference>
<evidence type="ECO:0000259" key="2">
    <source>
        <dbReference type="Pfam" id="PF17899"/>
    </source>
</evidence>
<proteinExistence type="predicted"/>